<dbReference type="Proteomes" id="UP000075806">
    <property type="component" value="Unassembled WGS sequence"/>
</dbReference>
<organism evidence="5 6">
    <name type="scientific">Alkalihalobacillus trypoxylicola</name>
    <dbReference type="NCBI Taxonomy" id="519424"/>
    <lineage>
        <taxon>Bacteria</taxon>
        <taxon>Bacillati</taxon>
        <taxon>Bacillota</taxon>
        <taxon>Bacilli</taxon>
        <taxon>Bacillales</taxon>
        <taxon>Bacillaceae</taxon>
        <taxon>Alkalihalobacillus</taxon>
    </lineage>
</organism>
<evidence type="ECO:0000256" key="1">
    <source>
        <dbReference type="PROSITE-ProRule" id="PRU01122"/>
    </source>
</evidence>
<dbReference type="InterPro" id="IPR020568">
    <property type="entry name" value="Ribosomal_Su5_D2-typ_SF"/>
</dbReference>
<feature type="active site" evidence="1">
    <location>
        <position position="254"/>
    </location>
</feature>
<dbReference type="InterPro" id="IPR014721">
    <property type="entry name" value="Ribsml_uS5_D2-typ_fold_subgr"/>
</dbReference>
<dbReference type="GO" id="GO:0030163">
    <property type="term" value="P:protein catabolic process"/>
    <property type="evidence" value="ECO:0007669"/>
    <property type="project" value="InterPro"/>
</dbReference>
<reference evidence="5" key="1">
    <citation type="submission" date="2016-02" db="EMBL/GenBank/DDBJ databases">
        <title>Genome sequence of Bacillus trypoxylicola KCTC 13244(T).</title>
        <authorList>
            <person name="Jeong H."/>
            <person name="Park S.-H."/>
            <person name="Choi S.-K."/>
        </authorList>
    </citation>
    <scope>NUCLEOTIDE SEQUENCE [LARGE SCALE GENOMIC DNA]</scope>
    <source>
        <strain evidence="5">KCTC 13244</strain>
    </source>
</reference>
<dbReference type="GO" id="GO:0004176">
    <property type="term" value="F:ATP-dependent peptidase activity"/>
    <property type="evidence" value="ECO:0007669"/>
    <property type="project" value="UniProtKB-UniRule"/>
</dbReference>
<feature type="transmembrane region" description="Helical" evidence="2">
    <location>
        <begin position="20"/>
        <end position="39"/>
    </location>
</feature>
<keyword evidence="1" id="KW-0645">Protease</keyword>
<dbReference type="GO" id="GO:0004252">
    <property type="term" value="F:serine-type endopeptidase activity"/>
    <property type="evidence" value="ECO:0007669"/>
    <property type="project" value="UniProtKB-UniRule"/>
</dbReference>
<gene>
    <name evidence="5" type="ORF">AZF04_02310</name>
</gene>
<dbReference type="InterPro" id="IPR036034">
    <property type="entry name" value="PDZ_sf"/>
</dbReference>
<keyword evidence="2" id="KW-1133">Transmembrane helix</keyword>
<keyword evidence="1" id="KW-0378">Hydrolase</keyword>
<dbReference type="SUPFAM" id="SSF50156">
    <property type="entry name" value="PDZ domain-like"/>
    <property type="match status" value="1"/>
</dbReference>
<dbReference type="SUPFAM" id="SSF54211">
    <property type="entry name" value="Ribosomal protein S5 domain 2-like"/>
    <property type="match status" value="1"/>
</dbReference>
<feature type="active site" evidence="1">
    <location>
        <position position="299"/>
    </location>
</feature>
<dbReference type="AlphaFoldDB" id="A0A162FB38"/>
<dbReference type="Gene3D" id="3.30.230.10">
    <property type="match status" value="1"/>
</dbReference>
<accession>A0A162FB38</accession>
<dbReference type="Pfam" id="PF13180">
    <property type="entry name" value="PDZ_2"/>
    <property type="match status" value="1"/>
</dbReference>
<dbReference type="EC" id="3.4.21.53" evidence="1"/>
<comment type="similarity">
    <text evidence="1">Belongs to the peptidase S16 family.</text>
</comment>
<sequence>MIGRRTTLSAEKRPMLKKRYIFLVLIIFILYFLPIPFYYSEPGSAERLSQYIQMEESVFEDEQEQGHFMLTTVKMGKANVFFYLWSYFSPYRVIHPESQVRIDGETDEEYQHRQLMHMKNSQEAATIIAYEKAGKTVEIDYLGVNVTQLIDGMPASSILRVGDIITEIDGQPILDVEDLFSSLADKTIDDEVTVKILRSGEELEYEIGFSIFPDELQTGEEMQVGMGIVGPVTAKEVTFEPEIQIDTAQIGGPSAGLMFSLEILNTLSEGDLTKGYEVAGSGTINEEGEVGPVGGIAQKVVAAERVGADYFFAPSTDLVEGSNFEQAQKAAIDIEASLEVIPIETIDDAITFLDELQPK</sequence>
<evidence type="ECO:0000313" key="6">
    <source>
        <dbReference type="Proteomes" id="UP000075806"/>
    </source>
</evidence>
<feature type="domain" description="Lon proteolytic" evidence="4">
    <location>
        <begin position="249"/>
        <end position="356"/>
    </location>
</feature>
<dbReference type="GO" id="GO:0006508">
    <property type="term" value="P:proteolysis"/>
    <property type="evidence" value="ECO:0007669"/>
    <property type="project" value="UniProtKB-KW"/>
</dbReference>
<dbReference type="GO" id="GO:0005524">
    <property type="term" value="F:ATP binding"/>
    <property type="evidence" value="ECO:0007669"/>
    <property type="project" value="InterPro"/>
</dbReference>
<keyword evidence="1" id="KW-0720">Serine protease</keyword>
<keyword evidence="2" id="KW-0812">Transmembrane</keyword>
<comment type="caution">
    <text evidence="5">The sequence shown here is derived from an EMBL/GenBank/DDBJ whole genome shotgun (WGS) entry which is preliminary data.</text>
</comment>
<dbReference type="PROSITE" id="PS51786">
    <property type="entry name" value="LON_PROTEOLYTIC"/>
    <property type="match status" value="1"/>
</dbReference>
<proteinExistence type="inferred from homology"/>
<dbReference type="InterPro" id="IPR027065">
    <property type="entry name" value="Lon_Prtase"/>
</dbReference>
<feature type="domain" description="PDZ" evidence="3">
    <location>
        <begin position="115"/>
        <end position="200"/>
    </location>
</feature>
<dbReference type="Pfam" id="PF05362">
    <property type="entry name" value="Lon_C"/>
    <property type="match status" value="1"/>
</dbReference>
<name>A0A162FB38_9BACI</name>
<dbReference type="InterPro" id="IPR001478">
    <property type="entry name" value="PDZ"/>
</dbReference>
<evidence type="ECO:0000259" key="3">
    <source>
        <dbReference type="PROSITE" id="PS50106"/>
    </source>
</evidence>
<evidence type="ECO:0000313" key="5">
    <source>
        <dbReference type="EMBL" id="KYG35192.1"/>
    </source>
</evidence>
<protein>
    <recommendedName>
        <fullName evidence="1">endopeptidase La</fullName>
        <ecNumber evidence="1">3.4.21.53</ecNumber>
    </recommendedName>
</protein>
<dbReference type="InterPro" id="IPR008269">
    <property type="entry name" value="Lon_proteolytic"/>
</dbReference>
<dbReference type="PANTHER" id="PTHR10046">
    <property type="entry name" value="ATP DEPENDENT LON PROTEASE FAMILY MEMBER"/>
    <property type="match status" value="1"/>
</dbReference>
<comment type="catalytic activity">
    <reaction evidence="1">
        <text>Hydrolysis of proteins in presence of ATP.</text>
        <dbReference type="EC" id="3.4.21.53"/>
    </reaction>
</comment>
<dbReference type="EMBL" id="LTAO01000001">
    <property type="protein sequence ID" value="KYG35192.1"/>
    <property type="molecule type" value="Genomic_DNA"/>
</dbReference>
<dbReference type="PROSITE" id="PS50106">
    <property type="entry name" value="PDZ"/>
    <property type="match status" value="1"/>
</dbReference>
<evidence type="ECO:0000259" key="4">
    <source>
        <dbReference type="PROSITE" id="PS51786"/>
    </source>
</evidence>
<keyword evidence="2" id="KW-0472">Membrane</keyword>
<dbReference type="SMART" id="SM00228">
    <property type="entry name" value="PDZ"/>
    <property type="match status" value="1"/>
</dbReference>
<evidence type="ECO:0000256" key="2">
    <source>
        <dbReference type="SAM" id="Phobius"/>
    </source>
</evidence>
<keyword evidence="6" id="KW-1185">Reference proteome</keyword>
<dbReference type="STRING" id="519424.AZF04_02310"/>
<dbReference type="Gene3D" id="2.30.42.10">
    <property type="match status" value="1"/>
</dbReference>